<evidence type="ECO:0000313" key="3">
    <source>
        <dbReference type="Proteomes" id="UP000016931"/>
    </source>
</evidence>
<dbReference type="EMBL" id="KB456263">
    <property type="protein sequence ID" value="EMF13201.1"/>
    <property type="molecule type" value="Genomic_DNA"/>
</dbReference>
<name>M3BYQ4_SPHMS</name>
<dbReference type="Proteomes" id="UP000016931">
    <property type="component" value="Unassembled WGS sequence"/>
</dbReference>
<proteinExistence type="predicted"/>
<accession>M3BYQ4</accession>
<sequence length="162" mass="17914">MQGRLHFRTQEQATKAHYDVVLVIVQDHRGGGRYIVPDALMPLPENFGVNGVKIRSSIFKDAISVSYTHGEGRQTPELGQQSVWHGGNAWDRRTIIGNNNEAGGWQRGRRGRVTTSAWARSKREVDRKWNDGTTTGTQVEETWPGTSSAAAGRTGMRITGTP</sequence>
<feature type="region of interest" description="Disordered" evidence="1">
    <location>
        <begin position="124"/>
        <end position="162"/>
    </location>
</feature>
<evidence type="ECO:0000313" key="2">
    <source>
        <dbReference type="EMBL" id="EMF13201.1"/>
    </source>
</evidence>
<organism evidence="2 3">
    <name type="scientific">Sphaerulina musiva (strain SO2202)</name>
    <name type="common">Poplar stem canker fungus</name>
    <name type="synonym">Septoria musiva</name>
    <dbReference type="NCBI Taxonomy" id="692275"/>
    <lineage>
        <taxon>Eukaryota</taxon>
        <taxon>Fungi</taxon>
        <taxon>Dikarya</taxon>
        <taxon>Ascomycota</taxon>
        <taxon>Pezizomycotina</taxon>
        <taxon>Dothideomycetes</taxon>
        <taxon>Dothideomycetidae</taxon>
        <taxon>Mycosphaerellales</taxon>
        <taxon>Mycosphaerellaceae</taxon>
        <taxon>Sphaerulina</taxon>
    </lineage>
</organism>
<gene>
    <name evidence="2" type="ORF">SEPMUDRAFT_116261</name>
</gene>
<protein>
    <submittedName>
        <fullName evidence="2">Uncharacterized protein</fullName>
    </submittedName>
</protein>
<dbReference type="RefSeq" id="XP_016761322.1">
    <property type="nucleotide sequence ID" value="XM_016901242.1"/>
</dbReference>
<dbReference type="AlphaFoldDB" id="M3BYQ4"/>
<dbReference type="GeneID" id="27898379"/>
<keyword evidence="3" id="KW-1185">Reference proteome</keyword>
<feature type="compositionally biased region" description="Polar residues" evidence="1">
    <location>
        <begin position="131"/>
        <end position="149"/>
    </location>
</feature>
<evidence type="ECO:0000256" key="1">
    <source>
        <dbReference type="SAM" id="MobiDB-lite"/>
    </source>
</evidence>
<reference evidence="2 3" key="1">
    <citation type="journal article" date="2012" name="PLoS Pathog.">
        <title>Diverse lifestyles and strategies of plant pathogenesis encoded in the genomes of eighteen Dothideomycetes fungi.</title>
        <authorList>
            <person name="Ohm R.A."/>
            <person name="Feau N."/>
            <person name="Henrissat B."/>
            <person name="Schoch C.L."/>
            <person name="Horwitz B.A."/>
            <person name="Barry K.W."/>
            <person name="Condon B.J."/>
            <person name="Copeland A.C."/>
            <person name="Dhillon B."/>
            <person name="Glaser F."/>
            <person name="Hesse C.N."/>
            <person name="Kosti I."/>
            <person name="LaButti K."/>
            <person name="Lindquist E.A."/>
            <person name="Lucas S."/>
            <person name="Salamov A.A."/>
            <person name="Bradshaw R.E."/>
            <person name="Ciuffetti L."/>
            <person name="Hamelin R.C."/>
            <person name="Kema G.H.J."/>
            <person name="Lawrence C."/>
            <person name="Scott J.A."/>
            <person name="Spatafora J.W."/>
            <person name="Turgeon B.G."/>
            <person name="de Wit P.J.G.M."/>
            <person name="Zhong S."/>
            <person name="Goodwin S.B."/>
            <person name="Grigoriev I.V."/>
        </authorList>
    </citation>
    <scope>NUCLEOTIDE SEQUENCE [LARGE SCALE GENOMIC DNA]</scope>
    <source>
        <strain evidence="2 3">SO2202</strain>
    </source>
</reference>
<dbReference type="HOGENOM" id="CLU_1636463_0_0_1"/>